<dbReference type="AlphaFoldDB" id="A0A6A6FJH5"/>
<evidence type="ECO:0000259" key="2">
    <source>
        <dbReference type="Pfam" id="PF24803"/>
    </source>
</evidence>
<gene>
    <name evidence="3" type="ORF">CERZMDRAFT_83570</name>
</gene>
<dbReference type="Pfam" id="PF24803">
    <property type="entry name" value="DUF7704"/>
    <property type="match status" value="1"/>
</dbReference>
<dbReference type="PANTHER" id="PTHR37019">
    <property type="entry name" value="CHROMOSOME 1, WHOLE GENOME SHOTGUN SEQUENCE"/>
    <property type="match status" value="1"/>
</dbReference>
<keyword evidence="1" id="KW-1133">Transmembrane helix</keyword>
<protein>
    <recommendedName>
        <fullName evidence="2">DUF7704 domain-containing protein</fullName>
    </recommendedName>
</protein>
<feature type="domain" description="DUF7704" evidence="2">
    <location>
        <begin position="41"/>
        <end position="180"/>
    </location>
</feature>
<sequence length="195" mass="21762">MCFCICIRPNDRKRLRQNRVKFPQPRPVVTETTTTPPVLAEIPRVYRILFTIIDPIFSIVGFIVHLSPSTALPLYSCNPNVPITTEIRALLDTLASFFLLLAVMQIFFLRARPHDLGVWKVLQSATLVLDVGKVLGFVRAFAGTGRLKLEGLRGLRAEEWMVFGVVGAMGVVRIVFLAGAGMKRGGKRNGWTKLK</sequence>
<feature type="transmembrane region" description="Helical" evidence="1">
    <location>
        <begin position="160"/>
        <end position="180"/>
    </location>
</feature>
<dbReference type="OrthoDB" id="5313995at2759"/>
<keyword evidence="1" id="KW-0472">Membrane</keyword>
<feature type="transmembrane region" description="Helical" evidence="1">
    <location>
        <begin position="87"/>
        <end position="109"/>
    </location>
</feature>
<name>A0A6A6FJH5_9PEZI</name>
<evidence type="ECO:0000256" key="1">
    <source>
        <dbReference type="SAM" id="Phobius"/>
    </source>
</evidence>
<evidence type="ECO:0000313" key="3">
    <source>
        <dbReference type="EMBL" id="KAF2213388.1"/>
    </source>
</evidence>
<organism evidence="3 4">
    <name type="scientific">Cercospora zeae-maydis SCOH1-5</name>
    <dbReference type="NCBI Taxonomy" id="717836"/>
    <lineage>
        <taxon>Eukaryota</taxon>
        <taxon>Fungi</taxon>
        <taxon>Dikarya</taxon>
        <taxon>Ascomycota</taxon>
        <taxon>Pezizomycotina</taxon>
        <taxon>Dothideomycetes</taxon>
        <taxon>Dothideomycetidae</taxon>
        <taxon>Mycosphaerellales</taxon>
        <taxon>Mycosphaerellaceae</taxon>
        <taxon>Cercospora</taxon>
    </lineage>
</organism>
<dbReference type="InterPro" id="IPR056121">
    <property type="entry name" value="DUF7704"/>
</dbReference>
<dbReference type="PANTHER" id="PTHR37019:SF1">
    <property type="entry name" value="EXPERA DOMAIN-CONTAINING PROTEIN"/>
    <property type="match status" value="1"/>
</dbReference>
<dbReference type="Proteomes" id="UP000799539">
    <property type="component" value="Unassembled WGS sequence"/>
</dbReference>
<feature type="transmembrane region" description="Helical" evidence="1">
    <location>
        <begin position="121"/>
        <end position="140"/>
    </location>
</feature>
<keyword evidence="1" id="KW-0812">Transmembrane</keyword>
<accession>A0A6A6FJH5</accession>
<reference evidence="3" key="1">
    <citation type="journal article" date="2020" name="Stud. Mycol.">
        <title>101 Dothideomycetes genomes: a test case for predicting lifestyles and emergence of pathogens.</title>
        <authorList>
            <person name="Haridas S."/>
            <person name="Albert R."/>
            <person name="Binder M."/>
            <person name="Bloem J."/>
            <person name="Labutti K."/>
            <person name="Salamov A."/>
            <person name="Andreopoulos B."/>
            <person name="Baker S."/>
            <person name="Barry K."/>
            <person name="Bills G."/>
            <person name="Bluhm B."/>
            <person name="Cannon C."/>
            <person name="Castanera R."/>
            <person name="Culley D."/>
            <person name="Daum C."/>
            <person name="Ezra D."/>
            <person name="Gonzalez J."/>
            <person name="Henrissat B."/>
            <person name="Kuo A."/>
            <person name="Liang C."/>
            <person name="Lipzen A."/>
            <person name="Lutzoni F."/>
            <person name="Magnuson J."/>
            <person name="Mondo S."/>
            <person name="Nolan M."/>
            <person name="Ohm R."/>
            <person name="Pangilinan J."/>
            <person name="Park H.-J."/>
            <person name="Ramirez L."/>
            <person name="Alfaro M."/>
            <person name="Sun H."/>
            <person name="Tritt A."/>
            <person name="Yoshinaga Y."/>
            <person name="Zwiers L.-H."/>
            <person name="Turgeon B."/>
            <person name="Goodwin S."/>
            <person name="Spatafora J."/>
            <person name="Crous P."/>
            <person name="Grigoriev I."/>
        </authorList>
    </citation>
    <scope>NUCLEOTIDE SEQUENCE</scope>
    <source>
        <strain evidence="3">SCOH1-5</strain>
    </source>
</reference>
<dbReference type="EMBL" id="ML992670">
    <property type="protein sequence ID" value="KAF2213388.1"/>
    <property type="molecule type" value="Genomic_DNA"/>
</dbReference>
<proteinExistence type="predicted"/>
<feature type="transmembrane region" description="Helical" evidence="1">
    <location>
        <begin position="48"/>
        <end position="67"/>
    </location>
</feature>
<keyword evidence="4" id="KW-1185">Reference proteome</keyword>
<evidence type="ECO:0000313" key="4">
    <source>
        <dbReference type="Proteomes" id="UP000799539"/>
    </source>
</evidence>